<dbReference type="PROSITE" id="PS50088">
    <property type="entry name" value="ANK_REPEAT"/>
    <property type="match status" value="2"/>
</dbReference>
<reference evidence="2" key="1">
    <citation type="submission" date="2020-06" db="EMBL/GenBank/DDBJ databases">
        <title>Draft genome of Bugula neritina, a colonial animal packing powerful symbionts and potential medicines.</title>
        <authorList>
            <person name="Rayko M."/>
        </authorList>
    </citation>
    <scope>NUCLEOTIDE SEQUENCE [LARGE SCALE GENOMIC DNA]</scope>
    <source>
        <strain evidence="2">Kwan_BN1</strain>
    </source>
</reference>
<dbReference type="SUPFAM" id="SSF48403">
    <property type="entry name" value="Ankyrin repeat"/>
    <property type="match status" value="1"/>
</dbReference>
<dbReference type="PROSITE" id="PS50297">
    <property type="entry name" value="ANK_REP_REGION"/>
    <property type="match status" value="2"/>
</dbReference>
<dbReference type="Gene3D" id="1.25.40.20">
    <property type="entry name" value="Ankyrin repeat-containing domain"/>
    <property type="match status" value="2"/>
</dbReference>
<dbReference type="EMBL" id="VXIV02002952">
    <property type="protein sequence ID" value="KAF6021842.1"/>
    <property type="molecule type" value="Genomic_DNA"/>
</dbReference>
<comment type="caution">
    <text evidence="2">The sequence shown here is derived from an EMBL/GenBank/DDBJ whole genome shotgun (WGS) entry which is preliminary data.</text>
</comment>
<sequence>MLPPMLNYQSLTPVHTAAINRNAEAIKALLELGASPNYKDSMGLTPLFHLCKKKNSPALCAELLLSDYARLEVKDEQGNTELHQACKIGNYKLRCLQTLLVRGADKSVTNNAKQTAYDVANISSHKDAANILSKHDALLIVMDLSSLDHVILSSRTSKTDSMIRSDLGHLGESSFTLQS</sequence>
<keyword evidence="1" id="KW-0040">ANK repeat</keyword>
<dbReference type="OrthoDB" id="20727at2759"/>
<dbReference type="InterPro" id="IPR002110">
    <property type="entry name" value="Ankyrin_rpt"/>
</dbReference>
<protein>
    <submittedName>
        <fullName evidence="2">SHANK3</fullName>
    </submittedName>
</protein>
<accession>A0A7J7J6Q7</accession>
<evidence type="ECO:0000313" key="2">
    <source>
        <dbReference type="EMBL" id="KAF6021842.1"/>
    </source>
</evidence>
<gene>
    <name evidence="2" type="ORF">EB796_019852</name>
</gene>
<feature type="repeat" description="ANK" evidence="1">
    <location>
        <begin position="9"/>
        <end position="41"/>
    </location>
</feature>
<dbReference type="InterPro" id="IPR051569">
    <property type="entry name" value="SHANK"/>
</dbReference>
<dbReference type="SMART" id="SM00248">
    <property type="entry name" value="ANK"/>
    <property type="match status" value="3"/>
</dbReference>
<dbReference type="Proteomes" id="UP000593567">
    <property type="component" value="Unassembled WGS sequence"/>
</dbReference>
<feature type="repeat" description="ANK" evidence="1">
    <location>
        <begin position="77"/>
        <end position="111"/>
    </location>
</feature>
<dbReference type="Pfam" id="PF12796">
    <property type="entry name" value="Ank_2"/>
    <property type="match status" value="1"/>
</dbReference>
<evidence type="ECO:0000313" key="3">
    <source>
        <dbReference type="Proteomes" id="UP000593567"/>
    </source>
</evidence>
<dbReference type="PANTHER" id="PTHR24135:SF28">
    <property type="entry name" value="LD13733P"/>
    <property type="match status" value="1"/>
</dbReference>
<dbReference type="InterPro" id="IPR036770">
    <property type="entry name" value="Ankyrin_rpt-contain_sf"/>
</dbReference>
<organism evidence="2 3">
    <name type="scientific">Bugula neritina</name>
    <name type="common">Brown bryozoan</name>
    <name type="synonym">Sertularia neritina</name>
    <dbReference type="NCBI Taxonomy" id="10212"/>
    <lineage>
        <taxon>Eukaryota</taxon>
        <taxon>Metazoa</taxon>
        <taxon>Spiralia</taxon>
        <taxon>Lophotrochozoa</taxon>
        <taxon>Bryozoa</taxon>
        <taxon>Gymnolaemata</taxon>
        <taxon>Cheilostomatida</taxon>
        <taxon>Flustrina</taxon>
        <taxon>Buguloidea</taxon>
        <taxon>Bugulidae</taxon>
        <taxon>Bugula</taxon>
    </lineage>
</organism>
<dbReference type="AlphaFoldDB" id="A0A7J7J6Q7"/>
<evidence type="ECO:0000256" key="1">
    <source>
        <dbReference type="PROSITE-ProRule" id="PRU00023"/>
    </source>
</evidence>
<name>A0A7J7J6Q7_BUGNE</name>
<proteinExistence type="predicted"/>
<dbReference type="Pfam" id="PF00023">
    <property type="entry name" value="Ank"/>
    <property type="match status" value="1"/>
</dbReference>
<keyword evidence="3" id="KW-1185">Reference proteome</keyword>
<dbReference type="PANTHER" id="PTHR24135">
    <property type="entry name" value="SH3 AND MULTIPLE ANKYRIN REPEAT DOMAINS PROTEIN"/>
    <property type="match status" value="1"/>
</dbReference>